<reference evidence="1 2" key="1">
    <citation type="submission" date="2016-01" db="EMBL/GenBank/DDBJ databases">
        <authorList>
            <person name="Regsiter A."/>
            <person name="william w."/>
        </authorList>
    </citation>
    <scope>NUCLEOTIDE SEQUENCE [LARGE SCALE GENOMIC DNA]</scope>
    <source>
        <strain evidence="1 2">B6</strain>
    </source>
</reference>
<gene>
    <name evidence="1" type="ORF">AGR4A_Lc130247</name>
</gene>
<evidence type="ECO:0000313" key="2">
    <source>
        <dbReference type="Proteomes" id="UP000192074"/>
    </source>
</evidence>
<proteinExistence type="predicted"/>
<accession>A0A822V899</accession>
<evidence type="ECO:0000313" key="1">
    <source>
        <dbReference type="EMBL" id="CVI21283.1"/>
    </source>
</evidence>
<dbReference type="EMBL" id="FCNL01000031">
    <property type="protein sequence ID" value="CVI21283.1"/>
    <property type="molecule type" value="Genomic_DNA"/>
</dbReference>
<sequence>MNLNTSKPSAASRSIRLYAIAGAGTLAEAVQGA</sequence>
<name>A0A822V899_AGRTU</name>
<comment type="caution">
    <text evidence="1">The sequence shown here is derived from an EMBL/GenBank/DDBJ whole genome shotgun (WGS) entry which is preliminary data.</text>
</comment>
<dbReference type="Proteomes" id="UP000192074">
    <property type="component" value="Unassembled WGS sequence"/>
</dbReference>
<protein>
    <submittedName>
        <fullName evidence="1">Uncharacterized protein</fullName>
    </submittedName>
</protein>
<organism evidence="1 2">
    <name type="scientific">Agrobacterium tumefaciens str. B6</name>
    <dbReference type="NCBI Taxonomy" id="1183423"/>
    <lineage>
        <taxon>Bacteria</taxon>
        <taxon>Pseudomonadati</taxon>
        <taxon>Pseudomonadota</taxon>
        <taxon>Alphaproteobacteria</taxon>
        <taxon>Hyphomicrobiales</taxon>
        <taxon>Rhizobiaceae</taxon>
        <taxon>Rhizobium/Agrobacterium group</taxon>
        <taxon>Agrobacterium</taxon>
        <taxon>Agrobacterium tumefaciens complex</taxon>
    </lineage>
</organism>
<dbReference type="AlphaFoldDB" id="A0A822V899"/>